<evidence type="ECO:0000256" key="2">
    <source>
        <dbReference type="SAM" id="Phobius"/>
    </source>
</evidence>
<evidence type="ECO:0000313" key="5">
    <source>
        <dbReference type="Proteomes" id="UP001285441"/>
    </source>
</evidence>
<evidence type="ECO:0000256" key="1">
    <source>
        <dbReference type="SAM" id="MobiDB-lite"/>
    </source>
</evidence>
<protein>
    <recommendedName>
        <fullName evidence="3">DUF6536 domain-containing protein</fullName>
    </recommendedName>
</protein>
<evidence type="ECO:0000313" key="4">
    <source>
        <dbReference type="EMBL" id="KAK3389704.1"/>
    </source>
</evidence>
<reference evidence="4" key="1">
    <citation type="journal article" date="2023" name="Mol. Phylogenet. Evol.">
        <title>Genome-scale phylogeny and comparative genomics of the fungal order Sordariales.</title>
        <authorList>
            <person name="Hensen N."/>
            <person name="Bonometti L."/>
            <person name="Westerberg I."/>
            <person name="Brannstrom I.O."/>
            <person name="Guillou S."/>
            <person name="Cros-Aarteil S."/>
            <person name="Calhoun S."/>
            <person name="Haridas S."/>
            <person name="Kuo A."/>
            <person name="Mondo S."/>
            <person name="Pangilinan J."/>
            <person name="Riley R."/>
            <person name="LaButti K."/>
            <person name="Andreopoulos B."/>
            <person name="Lipzen A."/>
            <person name="Chen C."/>
            <person name="Yan M."/>
            <person name="Daum C."/>
            <person name="Ng V."/>
            <person name="Clum A."/>
            <person name="Steindorff A."/>
            <person name="Ohm R.A."/>
            <person name="Martin F."/>
            <person name="Silar P."/>
            <person name="Natvig D.O."/>
            <person name="Lalanne C."/>
            <person name="Gautier V."/>
            <person name="Ament-Velasquez S.L."/>
            <person name="Kruys A."/>
            <person name="Hutchinson M.I."/>
            <person name="Powell A.J."/>
            <person name="Barry K."/>
            <person name="Miller A.N."/>
            <person name="Grigoriev I.V."/>
            <person name="Debuchy R."/>
            <person name="Gladieux P."/>
            <person name="Hiltunen Thoren M."/>
            <person name="Johannesson H."/>
        </authorList>
    </citation>
    <scope>NUCLEOTIDE SEQUENCE</scope>
    <source>
        <strain evidence="4">CBS 232.78</strain>
    </source>
</reference>
<feature type="transmembrane region" description="Helical" evidence="2">
    <location>
        <begin position="572"/>
        <end position="593"/>
    </location>
</feature>
<feature type="region of interest" description="Disordered" evidence="1">
    <location>
        <begin position="1"/>
        <end position="23"/>
    </location>
</feature>
<dbReference type="PANTHER" id="PTHR35395:SF1">
    <property type="entry name" value="DUF6536 DOMAIN-CONTAINING PROTEIN"/>
    <property type="match status" value="1"/>
</dbReference>
<comment type="caution">
    <text evidence="4">The sequence shown here is derived from an EMBL/GenBank/DDBJ whole genome shotgun (WGS) entry which is preliminary data.</text>
</comment>
<feature type="transmembrane region" description="Helical" evidence="2">
    <location>
        <begin position="685"/>
        <end position="706"/>
    </location>
</feature>
<proteinExistence type="predicted"/>
<sequence>MSAAHSEDGSSWDSAAWRSSGGSARLESFRVRVIRSGKPIPGEYEHLELRPPSGWPLRNSVPLPPTGEQQQQQQQQSHDQDDAVLTEPPSISSKTNSQLIHEIETDPIWQQCSPKASSSSDNLLIGQIRGNLPITWPGGVQLGLFIVAIILVINASVTMWASITLQVSNGIGTLHTGPCNEVKKMGLGLHILINFLSTFLLGASNFCMQCLTSPTRSEVDAQHARKRWLEIGILSLRNLRAIDRPRAWLWFVLGVTSFPIHLMFNSAVFVNLTANKYTLAVGFPDFVDGASFSLPVDNSNATERLLSIQQSLPTYERLNPVECIQAYGVDFLSARRHVVVVAVKEENYPGPLLGYLDWSYNAIQNSWVCGTNFTDGGIALPENINEYDCTISEALDSQPIYFGDFAMDHCLSEKVDDRCRLQVSMPIMYIVILCNAIKLICILATILRRQVTLLTMGDAIASFLQNPDPTTKDMCSVTLKDIQGGYWPDKPQPRNWSYLRHFRWEAVGLWRWVTSNAFNLTSLVIFSILLYEAINATTTNPDLATWWNLGFGAVTDSSLVRWPHMVTGNIGLIRNVLLANLPQLLLSAMYLVYNQAYTSMAFADEWASYFTSRNPLRVGSRPHGEQISTGFLTLPYRYMMPLMITSGAAHFLLSQSFFLVAVEVFDDQGMPDAEETIMTVGFSPIAMVILFILLIVAVGMGFGLGWRRIKLGMPLVGSCSAAISAACHVAPFEVGEEAAESLVQWGLVFSEQGVGHLAFSAGLVSEPVPGRLYR</sequence>
<dbReference type="EMBL" id="JAULSW010000002">
    <property type="protein sequence ID" value="KAK3389704.1"/>
    <property type="molecule type" value="Genomic_DNA"/>
</dbReference>
<feature type="domain" description="DUF6536" evidence="3">
    <location>
        <begin position="136"/>
        <end position="287"/>
    </location>
</feature>
<keyword evidence="2" id="KW-0472">Membrane</keyword>
<dbReference type="Pfam" id="PF20163">
    <property type="entry name" value="DUF6536"/>
    <property type="match status" value="1"/>
</dbReference>
<feature type="transmembrane region" description="Helical" evidence="2">
    <location>
        <begin position="642"/>
        <end position="665"/>
    </location>
</feature>
<feature type="transmembrane region" description="Helical" evidence="2">
    <location>
        <begin position="142"/>
        <end position="167"/>
    </location>
</feature>
<feature type="compositionally biased region" description="Low complexity" evidence="1">
    <location>
        <begin position="9"/>
        <end position="23"/>
    </location>
</feature>
<dbReference type="PANTHER" id="PTHR35395">
    <property type="entry name" value="DUF6536 DOMAIN-CONTAINING PROTEIN"/>
    <property type="match status" value="1"/>
</dbReference>
<dbReference type="Proteomes" id="UP001285441">
    <property type="component" value="Unassembled WGS sequence"/>
</dbReference>
<accession>A0AAE0NY61</accession>
<keyword evidence="5" id="KW-1185">Reference proteome</keyword>
<evidence type="ECO:0000259" key="3">
    <source>
        <dbReference type="Pfam" id="PF20163"/>
    </source>
</evidence>
<feature type="transmembrane region" description="Helical" evidence="2">
    <location>
        <begin position="509"/>
        <end position="531"/>
    </location>
</feature>
<feature type="transmembrane region" description="Helical" evidence="2">
    <location>
        <begin position="187"/>
        <end position="208"/>
    </location>
</feature>
<gene>
    <name evidence="4" type="ORF">B0H63DRAFT_556818</name>
</gene>
<name>A0AAE0NY61_9PEZI</name>
<keyword evidence="2" id="KW-0812">Transmembrane</keyword>
<dbReference type="InterPro" id="IPR046623">
    <property type="entry name" value="DUF6536"/>
</dbReference>
<dbReference type="AlphaFoldDB" id="A0AAE0NY61"/>
<reference evidence="4" key="2">
    <citation type="submission" date="2023-06" db="EMBL/GenBank/DDBJ databases">
        <authorList>
            <consortium name="Lawrence Berkeley National Laboratory"/>
            <person name="Haridas S."/>
            <person name="Hensen N."/>
            <person name="Bonometti L."/>
            <person name="Westerberg I."/>
            <person name="Brannstrom I.O."/>
            <person name="Guillou S."/>
            <person name="Cros-Aarteil S."/>
            <person name="Calhoun S."/>
            <person name="Kuo A."/>
            <person name="Mondo S."/>
            <person name="Pangilinan J."/>
            <person name="Riley R."/>
            <person name="LaButti K."/>
            <person name="Andreopoulos B."/>
            <person name="Lipzen A."/>
            <person name="Chen C."/>
            <person name="Yanf M."/>
            <person name="Daum C."/>
            <person name="Ng V."/>
            <person name="Clum A."/>
            <person name="Steindorff A."/>
            <person name="Ohm R."/>
            <person name="Martin F."/>
            <person name="Silar P."/>
            <person name="Natvig D."/>
            <person name="Lalanne C."/>
            <person name="Gautier V."/>
            <person name="Ament-velasquez S.L."/>
            <person name="Kruys A."/>
            <person name="Hutchinson M.I."/>
            <person name="Powell A.J."/>
            <person name="Barry K."/>
            <person name="Miller A.N."/>
            <person name="Grigoriev I.V."/>
            <person name="Debuchy R."/>
            <person name="Gladieux P."/>
            <person name="Thoren M.H."/>
            <person name="Johannesson H."/>
        </authorList>
    </citation>
    <scope>NUCLEOTIDE SEQUENCE</scope>
    <source>
        <strain evidence="4">CBS 232.78</strain>
    </source>
</reference>
<feature type="transmembrane region" description="Helical" evidence="2">
    <location>
        <begin position="247"/>
        <end position="270"/>
    </location>
</feature>
<organism evidence="4 5">
    <name type="scientific">Podospora didyma</name>
    <dbReference type="NCBI Taxonomy" id="330526"/>
    <lineage>
        <taxon>Eukaryota</taxon>
        <taxon>Fungi</taxon>
        <taxon>Dikarya</taxon>
        <taxon>Ascomycota</taxon>
        <taxon>Pezizomycotina</taxon>
        <taxon>Sordariomycetes</taxon>
        <taxon>Sordariomycetidae</taxon>
        <taxon>Sordariales</taxon>
        <taxon>Podosporaceae</taxon>
        <taxon>Podospora</taxon>
    </lineage>
</organism>
<feature type="transmembrane region" description="Helical" evidence="2">
    <location>
        <begin position="427"/>
        <end position="447"/>
    </location>
</feature>
<feature type="region of interest" description="Disordered" evidence="1">
    <location>
        <begin position="40"/>
        <end position="97"/>
    </location>
</feature>
<keyword evidence="2" id="KW-1133">Transmembrane helix</keyword>